<keyword evidence="6 9" id="KW-0460">Magnesium</keyword>
<evidence type="ECO:0000256" key="3">
    <source>
        <dbReference type="ARBA" id="ARBA00022643"/>
    </source>
</evidence>
<evidence type="ECO:0000256" key="10">
    <source>
        <dbReference type="RuleBase" id="RU364078"/>
    </source>
</evidence>
<dbReference type="GO" id="GO:0004633">
    <property type="term" value="F:phosphopantothenoylcysteine decarboxylase activity"/>
    <property type="evidence" value="ECO:0007669"/>
    <property type="project" value="UniProtKB-UniRule"/>
</dbReference>
<comment type="cofactor">
    <cofactor evidence="9">
        <name>Mg(2+)</name>
        <dbReference type="ChEBI" id="CHEBI:18420"/>
    </cofactor>
</comment>
<evidence type="ECO:0000256" key="9">
    <source>
        <dbReference type="HAMAP-Rule" id="MF_02225"/>
    </source>
</evidence>
<evidence type="ECO:0000256" key="5">
    <source>
        <dbReference type="ARBA" id="ARBA00022793"/>
    </source>
</evidence>
<feature type="binding site" evidence="9">
    <location>
        <position position="301"/>
    </location>
    <ligand>
        <name>CTP</name>
        <dbReference type="ChEBI" id="CHEBI:37563"/>
    </ligand>
</feature>
<keyword evidence="5 9" id="KW-0210">Decarboxylase</keyword>
<feature type="binding site" evidence="9">
    <location>
        <position position="311"/>
    </location>
    <ligand>
        <name>CTP</name>
        <dbReference type="ChEBI" id="CHEBI:37563"/>
    </ligand>
</feature>
<feature type="region of interest" description="Phosphopantothenate--cysteine ligase" evidence="9">
    <location>
        <begin position="213"/>
        <end position="425"/>
    </location>
</feature>
<keyword evidence="7 9" id="KW-0456">Lyase</keyword>
<dbReference type="InterPro" id="IPR003382">
    <property type="entry name" value="Flavoprotein"/>
</dbReference>
<sequence>MPIYDIFQTIHPLAYLVMAQKITQSLSGKRIVLGIGGGIAAYKCADLTRRLIERGADVRVVMTNAAKEFITPLTMQAVSGHPVSDSLLDPAAEASMGHIEIAKWADLILLAPATADLIARLAAGMGNDLLTTVCLATDAPVAIAPAMNQQMYRAVATQENLATLTRRNHPIWGPASGEQACGDIGMGRMLEPLQLVALIEDHFAEGDLLGSSFLITAGPTREAIDPVRYLSNHSSGKMGYAIAAAAAKRGANVTLVSGPVNLPTPANVTRVDVQSAEEMYAAVQHHAGEHQIFIACAAVADFKPASAANQKMKKKDGHDEMTLTLVKNPDIVASVAAMKANRPFTVGFAAETQDVEQYARGKLTKKKLDLICANDVSQQGQGFNSDQNALHLYWPNGDKALPLANKSDIGHQLVSEIVSLFNSDK</sequence>
<evidence type="ECO:0000313" key="13">
    <source>
        <dbReference type="EMBL" id="SFP32715.1"/>
    </source>
</evidence>
<dbReference type="Gene3D" id="3.40.50.1950">
    <property type="entry name" value="Flavin prenyltransferase-like"/>
    <property type="match status" value="1"/>
</dbReference>
<keyword evidence="3 9" id="KW-0288">FMN</keyword>
<dbReference type="EMBL" id="FOWR01000012">
    <property type="protein sequence ID" value="SFP32715.1"/>
    <property type="molecule type" value="Genomic_DNA"/>
</dbReference>
<comment type="similarity">
    <text evidence="9 10">In the N-terminal section; belongs to the HFCD (homo-oligomeric flavin containing Cys decarboxylase) superfamily.</text>
</comment>
<dbReference type="OrthoDB" id="9802554at2"/>
<dbReference type="GO" id="GO:0010181">
    <property type="term" value="F:FMN binding"/>
    <property type="evidence" value="ECO:0007669"/>
    <property type="project" value="UniProtKB-UniRule"/>
</dbReference>
<comment type="similarity">
    <text evidence="9 10">In the C-terminal section; belongs to the PPC synthetase family.</text>
</comment>
<dbReference type="InterPro" id="IPR007085">
    <property type="entry name" value="DNA/pantothenate-metab_flavo_C"/>
</dbReference>
<evidence type="ECO:0000256" key="7">
    <source>
        <dbReference type="ARBA" id="ARBA00023239"/>
    </source>
</evidence>
<accession>A0A1I5PF98</accession>
<dbReference type="NCBIfam" id="TIGR00521">
    <property type="entry name" value="coaBC_dfp"/>
    <property type="match status" value="1"/>
</dbReference>
<feature type="binding site" evidence="9">
    <location>
        <begin position="329"/>
        <end position="332"/>
    </location>
    <ligand>
        <name>CTP</name>
        <dbReference type="ChEBI" id="CHEBI:37563"/>
    </ligand>
</feature>
<reference evidence="13 14" key="1">
    <citation type="submission" date="2016-10" db="EMBL/GenBank/DDBJ databases">
        <authorList>
            <person name="de Groot N.N."/>
        </authorList>
    </citation>
    <scope>NUCLEOTIDE SEQUENCE [LARGE SCALE GENOMIC DNA]</scope>
    <source>
        <strain evidence="13 14">DSM 15893</strain>
    </source>
</reference>
<gene>
    <name evidence="9" type="primary">coaBC</name>
    <name evidence="13" type="ORF">SAMN03084138_01937</name>
</gene>
<organism evidence="13 14">
    <name type="scientific">Enterovibrio norvegicus DSM 15893</name>
    <dbReference type="NCBI Taxonomy" id="1121869"/>
    <lineage>
        <taxon>Bacteria</taxon>
        <taxon>Pseudomonadati</taxon>
        <taxon>Pseudomonadota</taxon>
        <taxon>Gammaproteobacteria</taxon>
        <taxon>Vibrionales</taxon>
        <taxon>Vibrionaceae</taxon>
        <taxon>Enterovibrio</taxon>
    </lineage>
</organism>
<dbReference type="Pfam" id="PF02441">
    <property type="entry name" value="Flavoprotein"/>
    <property type="match status" value="1"/>
</dbReference>
<evidence type="ECO:0000259" key="11">
    <source>
        <dbReference type="Pfam" id="PF02441"/>
    </source>
</evidence>
<dbReference type="Gene3D" id="3.40.50.10300">
    <property type="entry name" value="CoaB-like"/>
    <property type="match status" value="1"/>
</dbReference>
<dbReference type="Pfam" id="PF04127">
    <property type="entry name" value="DFP"/>
    <property type="match status" value="1"/>
</dbReference>
<dbReference type="InterPro" id="IPR005252">
    <property type="entry name" value="CoaBC"/>
</dbReference>
<dbReference type="GO" id="GO:0015941">
    <property type="term" value="P:pantothenate catabolic process"/>
    <property type="evidence" value="ECO:0007669"/>
    <property type="project" value="InterPro"/>
</dbReference>
<feature type="binding site" evidence="9">
    <location>
        <position position="366"/>
    </location>
    <ligand>
        <name>CTP</name>
        <dbReference type="ChEBI" id="CHEBI:37563"/>
    </ligand>
</feature>
<feature type="domain" description="Flavoprotein" evidence="11">
    <location>
        <begin position="29"/>
        <end position="202"/>
    </location>
</feature>
<feature type="binding site" evidence="9">
    <location>
        <position position="348"/>
    </location>
    <ligand>
        <name>CTP</name>
        <dbReference type="ChEBI" id="CHEBI:37563"/>
    </ligand>
</feature>
<comment type="pathway">
    <text evidence="9 10">Cofactor biosynthesis; coenzyme A biosynthesis; CoA from (R)-pantothenate: step 3/5.</text>
</comment>
<comment type="cofactor">
    <cofactor evidence="9">
        <name>FMN</name>
        <dbReference type="ChEBI" id="CHEBI:58210"/>
    </cofactor>
    <text evidence="9">Binds 1 FMN per subunit.</text>
</comment>
<dbReference type="AlphaFoldDB" id="A0A1I5PF98"/>
<dbReference type="STRING" id="1121869.SAMN03084138_01937"/>
<dbReference type="HAMAP" id="MF_02225">
    <property type="entry name" value="CoaBC"/>
    <property type="match status" value="1"/>
</dbReference>
<dbReference type="InterPro" id="IPR035929">
    <property type="entry name" value="CoaB-like_sf"/>
</dbReference>
<dbReference type="InterPro" id="IPR036551">
    <property type="entry name" value="Flavin_trans-like"/>
</dbReference>
<feature type="region of interest" description="Phosphopantothenoylcysteine decarboxylase" evidence="9">
    <location>
        <begin position="1"/>
        <end position="212"/>
    </location>
</feature>
<keyword evidence="4 9" id="KW-0479">Metal-binding</keyword>
<dbReference type="GO" id="GO:0004632">
    <property type="term" value="F:phosphopantothenate--cysteine ligase activity"/>
    <property type="evidence" value="ECO:0007669"/>
    <property type="project" value="UniProtKB-UniRule"/>
</dbReference>
<dbReference type="SUPFAM" id="SSF102645">
    <property type="entry name" value="CoaB-like"/>
    <property type="match status" value="1"/>
</dbReference>
<dbReference type="Proteomes" id="UP000182692">
    <property type="component" value="Unassembled WGS sequence"/>
</dbReference>
<comment type="caution">
    <text evidence="9">Lacks conserved residue(s) required for the propagation of feature annotation.</text>
</comment>
<dbReference type="EC" id="6.3.2.5" evidence="9"/>
<dbReference type="GO" id="GO:0015937">
    <property type="term" value="P:coenzyme A biosynthetic process"/>
    <property type="evidence" value="ECO:0007669"/>
    <property type="project" value="UniProtKB-UniRule"/>
</dbReference>
<proteinExistence type="inferred from homology"/>
<comment type="catalytic activity">
    <reaction evidence="9 10">
        <text>N-[(R)-4-phosphopantothenoyl]-L-cysteine + H(+) = (R)-4'-phosphopantetheine + CO2</text>
        <dbReference type="Rhea" id="RHEA:16793"/>
        <dbReference type="ChEBI" id="CHEBI:15378"/>
        <dbReference type="ChEBI" id="CHEBI:16526"/>
        <dbReference type="ChEBI" id="CHEBI:59458"/>
        <dbReference type="ChEBI" id="CHEBI:61723"/>
        <dbReference type="EC" id="4.1.1.36"/>
    </reaction>
</comment>
<evidence type="ECO:0000256" key="8">
    <source>
        <dbReference type="ARBA" id="ARBA00023268"/>
    </source>
</evidence>
<keyword evidence="1 9" id="KW-0436">Ligase</keyword>
<evidence type="ECO:0000259" key="12">
    <source>
        <dbReference type="Pfam" id="PF04127"/>
    </source>
</evidence>
<dbReference type="PANTHER" id="PTHR14359:SF6">
    <property type="entry name" value="PHOSPHOPANTOTHENOYLCYSTEINE DECARBOXYLASE"/>
    <property type="match status" value="1"/>
</dbReference>
<dbReference type="FunFam" id="3.40.50.10300:FF:000001">
    <property type="entry name" value="Coenzyme A biosynthesis bifunctional protein CoaBC"/>
    <property type="match status" value="1"/>
</dbReference>
<comment type="function">
    <text evidence="10">Catalyzes two steps in the biosynthesis of coenzyme A. In the first step cysteine is conjugated to 4'-phosphopantothenate to form 4-phosphopantothenoylcysteine, in the latter compound is decarboxylated to form 4'-phosphopantotheine.</text>
</comment>
<feature type="active site" description="Proton donor" evidence="9">
    <location>
        <position position="181"/>
    </location>
</feature>
<comment type="pathway">
    <text evidence="9 10">Cofactor biosynthesis; coenzyme A biosynthesis; CoA from (R)-pantothenate: step 2/5.</text>
</comment>
<feature type="binding site" evidence="9">
    <location>
        <position position="362"/>
    </location>
    <ligand>
        <name>CTP</name>
        <dbReference type="ChEBI" id="CHEBI:37563"/>
    </ligand>
</feature>
<keyword evidence="2 9" id="KW-0285">Flavoprotein</keyword>
<evidence type="ECO:0000256" key="2">
    <source>
        <dbReference type="ARBA" id="ARBA00022630"/>
    </source>
</evidence>
<name>A0A1I5PF98_9GAMM</name>
<dbReference type="PANTHER" id="PTHR14359">
    <property type="entry name" value="HOMO-OLIGOMERIC FLAVIN CONTAINING CYS DECARBOXYLASE FAMILY"/>
    <property type="match status" value="1"/>
</dbReference>
<evidence type="ECO:0000256" key="4">
    <source>
        <dbReference type="ARBA" id="ARBA00022723"/>
    </source>
</evidence>
<dbReference type="SUPFAM" id="SSF52507">
    <property type="entry name" value="Homo-oligomeric flavin-containing Cys decarboxylases, HFCD"/>
    <property type="match status" value="1"/>
</dbReference>
<comment type="function">
    <text evidence="9">Catalyzes two sequential steps in the biosynthesis of coenzyme A. In the first step cysteine is conjugated to 4'-phosphopantothenate to form 4-phosphopantothenoylcysteine. In the second step the latter compound is decarboxylated to form 4'-phosphopantotheine.</text>
</comment>
<feature type="domain" description="DNA/pantothenate metabolism flavoprotein C-terminal" evidence="12">
    <location>
        <begin position="209"/>
        <end position="419"/>
    </location>
</feature>
<dbReference type="UniPathway" id="UPA00241">
    <property type="reaction ID" value="UER00353"/>
</dbReference>
<protein>
    <recommendedName>
        <fullName evidence="9">Coenzyme A biosynthesis bifunctional protein CoaBC</fullName>
    </recommendedName>
    <alternativeName>
        <fullName evidence="9">DNA/pantothenate metabolism flavoprotein</fullName>
    </alternativeName>
    <alternativeName>
        <fullName evidence="9">Phosphopantothenoylcysteine synthetase/decarboxylase</fullName>
        <shortName evidence="9">PPCS-PPCDC</shortName>
    </alternativeName>
    <domain>
        <recommendedName>
            <fullName evidence="9">Phosphopantothenoylcysteine decarboxylase</fullName>
            <shortName evidence="9">PPC decarboxylase</shortName>
            <shortName evidence="9">PPC-DC</shortName>
            <ecNumber evidence="9">4.1.1.36</ecNumber>
        </recommendedName>
        <alternativeName>
            <fullName evidence="9">CoaC</fullName>
        </alternativeName>
    </domain>
    <domain>
        <recommendedName>
            <fullName evidence="9">Phosphopantothenate--cysteine ligase</fullName>
            <ecNumber evidence="9">6.3.2.5</ecNumber>
        </recommendedName>
        <alternativeName>
            <fullName evidence="9">CoaB</fullName>
        </alternativeName>
        <alternativeName>
            <fullName evidence="9">Phosphopantothenoylcysteine synthetase</fullName>
            <shortName evidence="9">PPC synthetase</shortName>
            <shortName evidence="9">PPC-S</shortName>
        </alternativeName>
    </domain>
</protein>
<evidence type="ECO:0000256" key="1">
    <source>
        <dbReference type="ARBA" id="ARBA00022598"/>
    </source>
</evidence>
<keyword evidence="8 9" id="KW-0511">Multifunctional enzyme</keyword>
<dbReference type="EC" id="4.1.1.36" evidence="9"/>
<evidence type="ECO:0000313" key="14">
    <source>
        <dbReference type="Proteomes" id="UP000182692"/>
    </source>
</evidence>
<dbReference type="GO" id="GO:0071513">
    <property type="term" value="C:phosphopantothenoylcysteine decarboxylase complex"/>
    <property type="evidence" value="ECO:0007669"/>
    <property type="project" value="TreeGrafter"/>
</dbReference>
<dbReference type="GO" id="GO:0046872">
    <property type="term" value="F:metal ion binding"/>
    <property type="evidence" value="ECO:0007669"/>
    <property type="project" value="UniProtKB-KW"/>
</dbReference>
<comment type="catalytic activity">
    <reaction evidence="9 10">
        <text>(R)-4'-phosphopantothenate + L-cysteine + CTP = N-[(R)-4-phosphopantothenoyl]-L-cysteine + CMP + diphosphate + H(+)</text>
        <dbReference type="Rhea" id="RHEA:19397"/>
        <dbReference type="ChEBI" id="CHEBI:10986"/>
        <dbReference type="ChEBI" id="CHEBI:15378"/>
        <dbReference type="ChEBI" id="CHEBI:33019"/>
        <dbReference type="ChEBI" id="CHEBI:35235"/>
        <dbReference type="ChEBI" id="CHEBI:37563"/>
        <dbReference type="ChEBI" id="CHEBI:59458"/>
        <dbReference type="ChEBI" id="CHEBI:60377"/>
        <dbReference type="EC" id="6.3.2.5"/>
    </reaction>
</comment>
<evidence type="ECO:0000256" key="6">
    <source>
        <dbReference type="ARBA" id="ARBA00022842"/>
    </source>
</evidence>